<dbReference type="GeneID" id="24128735"/>
<dbReference type="VEuPathDB" id="FungiDB:SPRG_06386"/>
<gene>
    <name evidence="1" type="ORF">SPRG_06386</name>
</gene>
<dbReference type="KEGG" id="spar:SPRG_06386"/>
<name>A0A067CDE2_SAPPC</name>
<proteinExistence type="predicted"/>
<evidence type="ECO:0000313" key="2">
    <source>
        <dbReference type="Proteomes" id="UP000030745"/>
    </source>
</evidence>
<reference evidence="1 2" key="1">
    <citation type="journal article" date="2013" name="PLoS Genet.">
        <title>Distinctive expansion of potential virulence genes in the genome of the oomycete fish pathogen Saprolegnia parasitica.</title>
        <authorList>
            <person name="Jiang R.H."/>
            <person name="de Bruijn I."/>
            <person name="Haas B.J."/>
            <person name="Belmonte R."/>
            <person name="Lobach L."/>
            <person name="Christie J."/>
            <person name="van den Ackerveken G."/>
            <person name="Bottin A."/>
            <person name="Bulone V."/>
            <person name="Diaz-Moreno S.M."/>
            <person name="Dumas B."/>
            <person name="Fan L."/>
            <person name="Gaulin E."/>
            <person name="Govers F."/>
            <person name="Grenville-Briggs L.J."/>
            <person name="Horner N.R."/>
            <person name="Levin J.Z."/>
            <person name="Mammella M."/>
            <person name="Meijer H.J."/>
            <person name="Morris P."/>
            <person name="Nusbaum C."/>
            <person name="Oome S."/>
            <person name="Phillips A.J."/>
            <person name="van Rooyen D."/>
            <person name="Rzeszutek E."/>
            <person name="Saraiva M."/>
            <person name="Secombes C.J."/>
            <person name="Seidl M.F."/>
            <person name="Snel B."/>
            <person name="Stassen J.H."/>
            <person name="Sykes S."/>
            <person name="Tripathy S."/>
            <person name="van den Berg H."/>
            <person name="Vega-Arreguin J.C."/>
            <person name="Wawra S."/>
            <person name="Young S.K."/>
            <person name="Zeng Q."/>
            <person name="Dieguez-Uribeondo J."/>
            <person name="Russ C."/>
            <person name="Tyler B.M."/>
            <person name="van West P."/>
        </authorList>
    </citation>
    <scope>NUCLEOTIDE SEQUENCE [LARGE SCALE GENOMIC DNA]</scope>
    <source>
        <strain evidence="1 2">CBS 223.65</strain>
    </source>
</reference>
<dbReference type="RefSeq" id="XP_012200594.1">
    <property type="nucleotide sequence ID" value="XM_012345204.1"/>
</dbReference>
<sequence>QESKAVYYKYLVKDGRRVIRPSGPLAGPLLVRRNQLHHRCDRLHAILELLGVVLGSAHECVKSRPGFRHGVQSFNHACVFRFLTSDGFVAALAFGRG</sequence>
<dbReference type="EMBL" id="KK583210">
    <property type="protein sequence ID" value="KDO28528.1"/>
    <property type="molecule type" value="Genomic_DNA"/>
</dbReference>
<accession>A0A067CDE2</accession>
<dbReference type="Proteomes" id="UP000030745">
    <property type="component" value="Unassembled WGS sequence"/>
</dbReference>
<organism evidence="1 2">
    <name type="scientific">Saprolegnia parasitica (strain CBS 223.65)</name>
    <dbReference type="NCBI Taxonomy" id="695850"/>
    <lineage>
        <taxon>Eukaryota</taxon>
        <taxon>Sar</taxon>
        <taxon>Stramenopiles</taxon>
        <taxon>Oomycota</taxon>
        <taxon>Saprolegniomycetes</taxon>
        <taxon>Saprolegniales</taxon>
        <taxon>Saprolegniaceae</taxon>
        <taxon>Saprolegnia</taxon>
    </lineage>
</organism>
<feature type="non-terminal residue" evidence="1">
    <location>
        <position position="1"/>
    </location>
</feature>
<evidence type="ECO:0000313" key="1">
    <source>
        <dbReference type="EMBL" id="KDO28528.1"/>
    </source>
</evidence>
<protein>
    <submittedName>
        <fullName evidence="1">Uncharacterized protein</fullName>
    </submittedName>
</protein>
<keyword evidence="2" id="KW-1185">Reference proteome</keyword>
<dbReference type="AlphaFoldDB" id="A0A067CDE2"/>